<feature type="transmembrane region" description="Helical" evidence="3">
    <location>
        <begin position="104"/>
        <end position="127"/>
    </location>
</feature>
<organism evidence="5 6">
    <name type="scientific">Nocardia tenerifensis</name>
    <dbReference type="NCBI Taxonomy" id="228006"/>
    <lineage>
        <taxon>Bacteria</taxon>
        <taxon>Bacillati</taxon>
        <taxon>Actinomycetota</taxon>
        <taxon>Actinomycetes</taxon>
        <taxon>Mycobacteriales</taxon>
        <taxon>Nocardiaceae</taxon>
        <taxon>Nocardia</taxon>
    </lineage>
</organism>
<dbReference type="Proteomes" id="UP000247569">
    <property type="component" value="Unassembled WGS sequence"/>
</dbReference>
<name>A0A318KFZ1_9NOCA</name>
<accession>A0A318KFZ1</accession>
<dbReference type="InterPro" id="IPR041916">
    <property type="entry name" value="Anti_sigma_zinc_sf"/>
</dbReference>
<keyword evidence="1" id="KW-0805">Transcription regulation</keyword>
<feature type="domain" description="Putative zinc-finger" evidence="4">
    <location>
        <begin position="15"/>
        <end position="39"/>
    </location>
</feature>
<evidence type="ECO:0000313" key="5">
    <source>
        <dbReference type="EMBL" id="PXX65483.1"/>
    </source>
</evidence>
<keyword evidence="3" id="KW-0812">Transmembrane</keyword>
<gene>
    <name evidence="5" type="ORF">DFR70_104547</name>
</gene>
<protein>
    <submittedName>
        <fullName evidence="5">Putative zinc finger protein</fullName>
    </submittedName>
</protein>
<sequence length="243" mass="25650">MTDIADDYTTWDAPYVLGALTRTERREYEEHLAGCPACQSAVAALAGMPGMLAMVEPATALAMIEPPETVAAQPDSASTAASPPVPRLLPRLAEAAEKRRRRSVWVSVGAAVAAAAAAVAIAVPVVATVAAPDETSTEHVVAERSMEPLKPGPVAASFKVVRADGKTRIVMSCSYVPSNQQYNWNLKLFVLGTDGSQTELGQWPARPGTELTIDRTVDNTPEQIRAVEIRSAATGETLLSGTI</sequence>
<dbReference type="RefSeq" id="WP_110293576.1">
    <property type="nucleotide sequence ID" value="NZ_QJKF01000004.1"/>
</dbReference>
<evidence type="ECO:0000259" key="4">
    <source>
        <dbReference type="Pfam" id="PF13490"/>
    </source>
</evidence>
<dbReference type="Pfam" id="PF13490">
    <property type="entry name" value="zf-HC2"/>
    <property type="match status" value="1"/>
</dbReference>
<dbReference type="EMBL" id="QJKF01000004">
    <property type="protein sequence ID" value="PXX65483.1"/>
    <property type="molecule type" value="Genomic_DNA"/>
</dbReference>
<keyword evidence="2" id="KW-0804">Transcription</keyword>
<evidence type="ECO:0000256" key="3">
    <source>
        <dbReference type="SAM" id="Phobius"/>
    </source>
</evidence>
<comment type="caution">
    <text evidence="5">The sequence shown here is derived from an EMBL/GenBank/DDBJ whole genome shotgun (WGS) entry which is preliminary data.</text>
</comment>
<dbReference type="AlphaFoldDB" id="A0A318KFZ1"/>
<proteinExistence type="predicted"/>
<evidence type="ECO:0000313" key="6">
    <source>
        <dbReference type="Proteomes" id="UP000247569"/>
    </source>
</evidence>
<reference evidence="5 6" key="1">
    <citation type="submission" date="2018-05" db="EMBL/GenBank/DDBJ databases">
        <title>Genomic Encyclopedia of Type Strains, Phase IV (KMG-IV): sequencing the most valuable type-strain genomes for metagenomic binning, comparative biology and taxonomic classification.</title>
        <authorList>
            <person name="Goeker M."/>
        </authorList>
    </citation>
    <scope>NUCLEOTIDE SEQUENCE [LARGE SCALE GENOMIC DNA]</scope>
    <source>
        <strain evidence="5 6">DSM 44704</strain>
    </source>
</reference>
<keyword evidence="6" id="KW-1185">Reference proteome</keyword>
<dbReference type="InterPro" id="IPR027383">
    <property type="entry name" value="Znf_put"/>
</dbReference>
<dbReference type="Gene3D" id="1.10.10.1320">
    <property type="entry name" value="Anti-sigma factor, zinc-finger domain"/>
    <property type="match status" value="1"/>
</dbReference>
<keyword evidence="3" id="KW-0472">Membrane</keyword>
<dbReference type="OrthoDB" id="5242431at2"/>
<evidence type="ECO:0000256" key="1">
    <source>
        <dbReference type="ARBA" id="ARBA00023015"/>
    </source>
</evidence>
<keyword evidence="3" id="KW-1133">Transmembrane helix</keyword>
<evidence type="ECO:0000256" key="2">
    <source>
        <dbReference type="ARBA" id="ARBA00023163"/>
    </source>
</evidence>